<dbReference type="InterPro" id="IPR034660">
    <property type="entry name" value="DinB/YfiT-like"/>
</dbReference>
<name>A0A2N3YJ49_9MICO</name>
<evidence type="ECO:0000259" key="1">
    <source>
        <dbReference type="Pfam" id="PF11716"/>
    </source>
</evidence>
<evidence type="ECO:0000313" key="3">
    <source>
        <dbReference type="Proteomes" id="UP000233781"/>
    </source>
</evidence>
<dbReference type="NCBIfam" id="TIGR03083">
    <property type="entry name" value="maleylpyruvate isomerase family mycothiol-dependent enzyme"/>
    <property type="match status" value="1"/>
</dbReference>
<proteinExistence type="predicted"/>
<dbReference type="EMBL" id="PJNE01000001">
    <property type="protein sequence ID" value="PKW26877.1"/>
    <property type="molecule type" value="Genomic_DNA"/>
</dbReference>
<dbReference type="InterPro" id="IPR024344">
    <property type="entry name" value="MDMPI_metal-binding"/>
</dbReference>
<comment type="caution">
    <text evidence="2">The sequence shown here is derived from an EMBL/GenBank/DDBJ whole genome shotgun (WGS) entry which is preliminary data.</text>
</comment>
<dbReference type="Proteomes" id="UP000233781">
    <property type="component" value="Unassembled WGS sequence"/>
</dbReference>
<dbReference type="InterPro" id="IPR017517">
    <property type="entry name" value="Maleyloyr_isom"/>
</dbReference>
<dbReference type="Pfam" id="PF11716">
    <property type="entry name" value="MDMPI_N"/>
    <property type="match status" value="1"/>
</dbReference>
<evidence type="ECO:0000313" key="2">
    <source>
        <dbReference type="EMBL" id="PKW26877.1"/>
    </source>
</evidence>
<dbReference type="AlphaFoldDB" id="A0A2N3YJ49"/>
<feature type="domain" description="Mycothiol-dependent maleylpyruvate isomerase metal-binding" evidence="1">
    <location>
        <begin position="20"/>
        <end position="155"/>
    </location>
</feature>
<dbReference type="SUPFAM" id="SSF109854">
    <property type="entry name" value="DinB/YfiT-like putative metalloenzymes"/>
    <property type="match status" value="1"/>
</dbReference>
<organism evidence="2 3">
    <name type="scientific">Phycicoccus duodecadis</name>
    <dbReference type="NCBI Taxonomy" id="173053"/>
    <lineage>
        <taxon>Bacteria</taxon>
        <taxon>Bacillati</taxon>
        <taxon>Actinomycetota</taxon>
        <taxon>Actinomycetes</taxon>
        <taxon>Micrococcales</taxon>
        <taxon>Intrasporangiaceae</taxon>
        <taxon>Phycicoccus</taxon>
    </lineage>
</organism>
<sequence>MSLHPPAPTGFGETVDAWAQTVRSVVDLGRTMRPEHAGLATDCPGWTVFDQVAHVAGAESAIAGDPVPDVDVSHLAHVRHDFGARMERLVEARRGRPLPDLLEELEWRLDERLHAYRADDVTGEEVVEGPFGPTPLVDLVALRTFDVWMHEQDLREALERPGGLDTPAAAQSVARLFAVFPRIVARTAAIEPGNAVVLDLTGPTVGRTGARVEDHDGAAVGIPLFTGDADEHADVVTTSLAMSTRVAMRLAGGRRSPDDLPVTATGDEGVAHRVLAALVITP</sequence>
<keyword evidence="3" id="KW-1185">Reference proteome</keyword>
<dbReference type="Gene3D" id="1.20.120.450">
    <property type="entry name" value="dinb family like domain"/>
    <property type="match status" value="1"/>
</dbReference>
<dbReference type="RefSeq" id="WP_101395379.1">
    <property type="nucleotide sequence ID" value="NZ_PJNE01000001.1"/>
</dbReference>
<reference evidence="2 3" key="1">
    <citation type="submission" date="2017-12" db="EMBL/GenBank/DDBJ databases">
        <title>Sequencing the genomes of 1000 Actinobacteria strains.</title>
        <authorList>
            <person name="Klenk H.-P."/>
        </authorList>
    </citation>
    <scope>NUCLEOTIDE SEQUENCE [LARGE SCALE GENOMIC DNA]</scope>
    <source>
        <strain evidence="2 3">DSM 12806</strain>
    </source>
</reference>
<dbReference type="GO" id="GO:0046872">
    <property type="term" value="F:metal ion binding"/>
    <property type="evidence" value="ECO:0007669"/>
    <property type="project" value="InterPro"/>
</dbReference>
<protein>
    <submittedName>
        <fullName evidence="2">Uncharacterized protein (TIGR03083 family)</fullName>
    </submittedName>
</protein>
<dbReference type="OrthoDB" id="154293at2"/>
<gene>
    <name evidence="2" type="ORF">ATL31_1704</name>
</gene>
<accession>A0A2N3YJ49</accession>